<dbReference type="InterPro" id="IPR036259">
    <property type="entry name" value="MFS_trans_sf"/>
</dbReference>
<evidence type="ECO:0008006" key="4">
    <source>
        <dbReference type="Google" id="ProtNLM"/>
    </source>
</evidence>
<evidence type="ECO:0000256" key="1">
    <source>
        <dbReference type="SAM" id="Phobius"/>
    </source>
</evidence>
<dbReference type="EMBL" id="BSTJ01000004">
    <property type="protein sequence ID" value="GLY75538.1"/>
    <property type="molecule type" value="Genomic_DNA"/>
</dbReference>
<dbReference type="AlphaFoldDB" id="A0A9W6RGY4"/>
<feature type="transmembrane region" description="Helical" evidence="1">
    <location>
        <begin position="63"/>
        <end position="83"/>
    </location>
</feature>
<sequence length="141" mass="14849">MAASTSGPAEEQVTTRDDASLGELITDAAGEVQKLLRQELALAKAELREEATRAGKAAGMYGGAGYAGSMVLALLSAAAVIGLGHLIGYGWSALIIAVVWAIVGAVLYTTGRKQMRTVSPKPEQTIETLKEDARWARHPTR</sequence>
<dbReference type="InterPro" id="IPR009937">
    <property type="entry name" value="Phage_holin_3_6"/>
</dbReference>
<name>A0A9W6RGY4_9ACTN</name>
<protein>
    <recommendedName>
        <fullName evidence="4">Phage holin family protein</fullName>
    </recommendedName>
</protein>
<organism evidence="2 3">
    <name type="scientific">Actinoallomurus iriomotensis</name>
    <dbReference type="NCBI Taxonomy" id="478107"/>
    <lineage>
        <taxon>Bacteria</taxon>
        <taxon>Bacillati</taxon>
        <taxon>Actinomycetota</taxon>
        <taxon>Actinomycetes</taxon>
        <taxon>Streptosporangiales</taxon>
        <taxon>Thermomonosporaceae</taxon>
        <taxon>Actinoallomurus</taxon>
    </lineage>
</organism>
<dbReference type="SUPFAM" id="SSF103473">
    <property type="entry name" value="MFS general substrate transporter"/>
    <property type="match status" value="1"/>
</dbReference>
<keyword evidence="1" id="KW-1133">Transmembrane helix</keyword>
<keyword evidence="1" id="KW-0812">Transmembrane</keyword>
<evidence type="ECO:0000313" key="2">
    <source>
        <dbReference type="EMBL" id="GLY75538.1"/>
    </source>
</evidence>
<feature type="transmembrane region" description="Helical" evidence="1">
    <location>
        <begin position="89"/>
        <end position="108"/>
    </location>
</feature>
<dbReference type="Proteomes" id="UP001165135">
    <property type="component" value="Unassembled WGS sequence"/>
</dbReference>
<keyword evidence="1" id="KW-0472">Membrane</keyword>
<dbReference type="Pfam" id="PF07332">
    <property type="entry name" value="Phage_holin_3_6"/>
    <property type="match status" value="1"/>
</dbReference>
<evidence type="ECO:0000313" key="3">
    <source>
        <dbReference type="Proteomes" id="UP001165135"/>
    </source>
</evidence>
<accession>A0A9W6RGY4</accession>
<comment type="caution">
    <text evidence="2">The sequence shown here is derived from an EMBL/GenBank/DDBJ whole genome shotgun (WGS) entry which is preliminary data.</text>
</comment>
<reference evidence="2" key="1">
    <citation type="submission" date="2023-03" db="EMBL/GenBank/DDBJ databases">
        <title>Actinoallomurus iriomotensis NBRC 103681.</title>
        <authorList>
            <person name="Ichikawa N."/>
            <person name="Sato H."/>
            <person name="Tonouchi N."/>
        </authorList>
    </citation>
    <scope>NUCLEOTIDE SEQUENCE</scope>
    <source>
        <strain evidence="2">NBRC 103681</strain>
    </source>
</reference>
<gene>
    <name evidence="2" type="ORF">Airi01_038050</name>
</gene>
<dbReference type="RefSeq" id="WP_285622681.1">
    <property type="nucleotide sequence ID" value="NZ_BSTJ01000004.1"/>
</dbReference>
<proteinExistence type="predicted"/>